<dbReference type="InterPro" id="IPR037224">
    <property type="entry name" value="PapC_N_sf"/>
</dbReference>
<dbReference type="OrthoDB" id="6493586at2"/>
<evidence type="ECO:0000256" key="7">
    <source>
        <dbReference type="ARBA" id="ARBA00022729"/>
    </source>
</evidence>
<reference evidence="11 12" key="1">
    <citation type="submission" date="2019-05" db="EMBL/GenBank/DDBJ databases">
        <title>Complete genome sequence of Izhakiella calystegiae KSNA2, an endophyte isolated from beach morning glory (Calystegia soldanella).</title>
        <authorList>
            <person name="Jiang L."/>
            <person name="Jeong J.C."/>
            <person name="Kim C.Y."/>
            <person name="Kim D.H."/>
            <person name="Kim S.W."/>
            <person name="Lee j."/>
        </authorList>
    </citation>
    <scope>NUCLEOTIDE SEQUENCE [LARGE SCALE GENOMIC DNA]</scope>
    <source>
        <strain evidence="11 12">KSNA2</strain>
    </source>
</reference>
<dbReference type="GO" id="GO:0015473">
    <property type="term" value="F:fimbrial usher porin activity"/>
    <property type="evidence" value="ECO:0007669"/>
    <property type="project" value="InterPro"/>
</dbReference>
<proteinExistence type="inferred from homology"/>
<keyword evidence="5" id="KW-1029">Fimbrium biogenesis</keyword>
<dbReference type="KEGG" id="izh:FEM41_12695"/>
<evidence type="ECO:0000259" key="10">
    <source>
        <dbReference type="Pfam" id="PF13954"/>
    </source>
</evidence>
<evidence type="ECO:0000313" key="12">
    <source>
        <dbReference type="Proteomes" id="UP000302163"/>
    </source>
</evidence>
<dbReference type="Pfam" id="PF13954">
    <property type="entry name" value="PapC_N"/>
    <property type="match status" value="1"/>
</dbReference>
<dbReference type="Gene3D" id="3.10.20.410">
    <property type="match status" value="1"/>
</dbReference>
<keyword evidence="9" id="KW-0998">Cell outer membrane</keyword>
<evidence type="ECO:0000256" key="8">
    <source>
        <dbReference type="ARBA" id="ARBA00023136"/>
    </source>
</evidence>
<evidence type="ECO:0000256" key="4">
    <source>
        <dbReference type="ARBA" id="ARBA00022452"/>
    </source>
</evidence>
<protein>
    <submittedName>
        <fullName evidence="11">Fimbrial biogenesis outer membrane usher protein</fullName>
    </submittedName>
</protein>
<dbReference type="GO" id="GO:0009297">
    <property type="term" value="P:pilus assembly"/>
    <property type="evidence" value="ECO:0007669"/>
    <property type="project" value="InterPro"/>
</dbReference>
<keyword evidence="6" id="KW-0812">Transmembrane</keyword>
<feature type="domain" description="PapC N-terminal" evidence="10">
    <location>
        <begin position="41"/>
        <end position="128"/>
    </location>
</feature>
<keyword evidence="8" id="KW-0472">Membrane</keyword>
<keyword evidence="4" id="KW-1134">Transmembrane beta strand</keyword>
<dbReference type="Proteomes" id="UP000302163">
    <property type="component" value="Chromosome"/>
</dbReference>
<evidence type="ECO:0000256" key="5">
    <source>
        <dbReference type="ARBA" id="ARBA00022558"/>
    </source>
</evidence>
<dbReference type="EMBL" id="CP040428">
    <property type="protein sequence ID" value="QCT22684.1"/>
    <property type="molecule type" value="Genomic_DNA"/>
</dbReference>
<keyword evidence="7" id="KW-0732">Signal</keyword>
<evidence type="ECO:0000256" key="2">
    <source>
        <dbReference type="ARBA" id="ARBA00008064"/>
    </source>
</evidence>
<organism evidence="11 12">
    <name type="scientific">Jejubacter calystegiae</name>
    <dbReference type="NCBI Taxonomy" id="2579935"/>
    <lineage>
        <taxon>Bacteria</taxon>
        <taxon>Pseudomonadati</taxon>
        <taxon>Pseudomonadota</taxon>
        <taxon>Gammaproteobacteria</taxon>
        <taxon>Enterobacterales</taxon>
        <taxon>Enterobacteriaceae</taxon>
        <taxon>Jejubacter</taxon>
    </lineage>
</organism>
<dbReference type="Gene3D" id="2.60.40.3110">
    <property type="match status" value="1"/>
</dbReference>
<evidence type="ECO:0000256" key="3">
    <source>
        <dbReference type="ARBA" id="ARBA00022448"/>
    </source>
</evidence>
<dbReference type="Pfam" id="PF00577">
    <property type="entry name" value="Usher"/>
    <property type="match status" value="1"/>
</dbReference>
<evidence type="ECO:0000256" key="1">
    <source>
        <dbReference type="ARBA" id="ARBA00004571"/>
    </source>
</evidence>
<dbReference type="SUPFAM" id="SSF141729">
    <property type="entry name" value="FimD N-terminal domain-like"/>
    <property type="match status" value="1"/>
</dbReference>
<evidence type="ECO:0000256" key="9">
    <source>
        <dbReference type="ARBA" id="ARBA00023237"/>
    </source>
</evidence>
<dbReference type="AlphaFoldDB" id="A0A4P8YS18"/>
<dbReference type="InterPro" id="IPR042186">
    <property type="entry name" value="FimD_plug_dom"/>
</dbReference>
<dbReference type="GO" id="GO:0009279">
    <property type="term" value="C:cell outer membrane"/>
    <property type="evidence" value="ECO:0007669"/>
    <property type="project" value="UniProtKB-SubCell"/>
</dbReference>
<comment type="similarity">
    <text evidence="2">Belongs to the fimbrial export usher family.</text>
</comment>
<dbReference type="PANTHER" id="PTHR30451:SF21">
    <property type="entry name" value="FIMBRIAL USHER DOMAIN-CONTAINING PROTEIN YDET-RELATED"/>
    <property type="match status" value="1"/>
</dbReference>
<sequence length="704" mass="78967">MTLRLFLTLTFVLLALSVSASERTWIILNNDYKGGIFLNFHDQQPCLTRPLMEEWGVITPLLNRLAWDDRGCLTAQSAQEYHLQYWYRPDASLLTLLFPEPAINAQQNGVSTSRWDDGITALFMNYRLDVDNQRARYSWDTPGTDATLKLDNGLNVGPWRLRYSNVLWRERDGQHGSYSDSVALWRSITPLRSRLTFGDGNTSANLFDSFTFRGISLASDQAMFPDSWRPWTPWINGYARTEAEVTIHQNGQRVYRIHVPPGPFTIRDFYPPDTQGNLELTIQESDGTERTRLLPYSIMPNLVQHGRFSYELAAGRYKPYHGIESETDRFWQSTLSWGVAPGLTLFGGVQQGERYFSPVAGVGSNLGDWGALSADVSHARYTQARQTLSGSVWRLRYAKAFLSTQTSLNAQLQWYPDGSQYRTFEEKISRAGMLEYGFDDDTTRRAMQGKLEINQNIGEDSSVSLSWNWAKGRNGMGSRQSLDFSLDYDWRDLDVSLYGGYQRYPGMRGESTLGINISVPLSLGERTANVGYVSELASHGGDSHGVNVYGSALDDYSLRYDLTAKHEVHGNDALEASLGWQYNAGELNASLTRSGSQRDLHADVSGSVVLFDGGIALGQTLGDTSALVEVPKVAGVGFYNQFGSTTNGDGRMLVSYMTPWRVNRVTVDTFSQPEDRQFPVSEREAVPTDGAIIYLRFPAPTQSR</sequence>
<gene>
    <name evidence="11" type="ORF">FEM41_12695</name>
</gene>
<evidence type="ECO:0000313" key="11">
    <source>
        <dbReference type="EMBL" id="QCT22684.1"/>
    </source>
</evidence>
<name>A0A4P8YS18_9ENTR</name>
<dbReference type="InterPro" id="IPR025885">
    <property type="entry name" value="PapC_N"/>
</dbReference>
<dbReference type="InterPro" id="IPR000015">
    <property type="entry name" value="Fimb_usher"/>
</dbReference>
<dbReference type="PANTHER" id="PTHR30451">
    <property type="entry name" value="OUTER MEMBRANE USHER PROTEIN"/>
    <property type="match status" value="1"/>
</dbReference>
<comment type="subcellular location">
    <subcellularLocation>
        <location evidence="1">Cell outer membrane</location>
        <topology evidence="1">Multi-pass membrane protein</topology>
    </subcellularLocation>
</comment>
<dbReference type="Gene3D" id="2.60.40.2610">
    <property type="entry name" value="Outer membrane usher protein FimD, plug domain"/>
    <property type="match status" value="1"/>
</dbReference>
<keyword evidence="12" id="KW-1185">Reference proteome</keyword>
<evidence type="ECO:0000256" key="6">
    <source>
        <dbReference type="ARBA" id="ARBA00022692"/>
    </source>
</evidence>
<keyword evidence="3" id="KW-0813">Transport</keyword>
<accession>A0A4P8YS18</accession>